<feature type="compositionally biased region" description="Polar residues" evidence="1">
    <location>
        <begin position="11"/>
        <end position="20"/>
    </location>
</feature>
<dbReference type="Pfam" id="PF01369">
    <property type="entry name" value="Sec7"/>
    <property type="match status" value="1"/>
</dbReference>
<evidence type="ECO:0000313" key="5">
    <source>
        <dbReference type="Proteomes" id="UP001479436"/>
    </source>
</evidence>
<feature type="region of interest" description="Disordered" evidence="1">
    <location>
        <begin position="232"/>
        <end position="272"/>
    </location>
</feature>
<feature type="compositionally biased region" description="Low complexity" evidence="1">
    <location>
        <begin position="51"/>
        <end position="73"/>
    </location>
</feature>
<reference evidence="4 5" key="1">
    <citation type="submission" date="2023-04" db="EMBL/GenBank/DDBJ databases">
        <title>Genome of Basidiobolus ranarum AG-B5.</title>
        <authorList>
            <person name="Stajich J.E."/>
            <person name="Carter-House D."/>
            <person name="Gryganskyi A."/>
        </authorList>
    </citation>
    <scope>NUCLEOTIDE SEQUENCE [LARGE SCALE GENOMIC DNA]</scope>
    <source>
        <strain evidence="4 5">AG-B5</strain>
    </source>
</reference>
<keyword evidence="5" id="KW-1185">Reference proteome</keyword>
<evidence type="ECO:0000259" key="2">
    <source>
        <dbReference type="PROSITE" id="PS50003"/>
    </source>
</evidence>
<dbReference type="InterPro" id="IPR011993">
    <property type="entry name" value="PH-like_dom_sf"/>
</dbReference>
<gene>
    <name evidence="4" type="ORF">K7432_004940</name>
</gene>
<feature type="compositionally biased region" description="Polar residues" evidence="1">
    <location>
        <begin position="346"/>
        <end position="357"/>
    </location>
</feature>
<dbReference type="SMART" id="SM00222">
    <property type="entry name" value="Sec7"/>
    <property type="match status" value="1"/>
</dbReference>
<dbReference type="PROSITE" id="PS50003">
    <property type="entry name" value="PH_DOMAIN"/>
    <property type="match status" value="1"/>
</dbReference>
<dbReference type="SMART" id="SM00233">
    <property type="entry name" value="PH"/>
    <property type="match status" value="1"/>
</dbReference>
<dbReference type="SUPFAM" id="SSF50729">
    <property type="entry name" value="PH domain-like"/>
    <property type="match status" value="1"/>
</dbReference>
<dbReference type="InterPro" id="IPR023394">
    <property type="entry name" value="Sec7_C_sf"/>
</dbReference>
<feature type="domain" description="PH" evidence="2">
    <location>
        <begin position="394"/>
        <end position="512"/>
    </location>
</feature>
<proteinExistence type="predicted"/>
<dbReference type="PANTHER" id="PTHR10663">
    <property type="entry name" value="GUANYL-NUCLEOTIDE EXCHANGE FACTOR"/>
    <property type="match status" value="1"/>
</dbReference>
<dbReference type="InterPro" id="IPR035999">
    <property type="entry name" value="Sec7_dom_sf"/>
</dbReference>
<dbReference type="Pfam" id="PF15410">
    <property type="entry name" value="PH_9"/>
    <property type="match status" value="1"/>
</dbReference>
<feature type="compositionally biased region" description="Low complexity" evidence="1">
    <location>
        <begin position="245"/>
        <end position="254"/>
    </location>
</feature>
<feature type="region of interest" description="Disordered" evidence="1">
    <location>
        <begin position="1"/>
        <end position="20"/>
    </location>
</feature>
<evidence type="ECO:0000259" key="3">
    <source>
        <dbReference type="PROSITE" id="PS50190"/>
    </source>
</evidence>
<dbReference type="Gene3D" id="2.30.29.30">
    <property type="entry name" value="Pleckstrin-homology domain (PH domain)/Phosphotyrosine-binding domain (PTB)"/>
    <property type="match status" value="1"/>
</dbReference>
<dbReference type="InterPro" id="IPR001849">
    <property type="entry name" value="PH_domain"/>
</dbReference>
<feature type="region of interest" description="Disordered" evidence="1">
    <location>
        <begin position="325"/>
        <end position="357"/>
    </location>
</feature>
<feature type="domain" description="SEC7" evidence="3">
    <location>
        <begin position="76"/>
        <end position="293"/>
    </location>
</feature>
<evidence type="ECO:0000256" key="1">
    <source>
        <dbReference type="SAM" id="MobiDB-lite"/>
    </source>
</evidence>
<accession>A0ABR2WXG5</accession>
<evidence type="ECO:0000313" key="4">
    <source>
        <dbReference type="EMBL" id="KAK9766176.1"/>
    </source>
</evidence>
<dbReference type="SUPFAM" id="SSF48425">
    <property type="entry name" value="Sec7 domain"/>
    <property type="match status" value="1"/>
</dbReference>
<dbReference type="Gene3D" id="1.10.1000.11">
    <property type="entry name" value="Arf Nucleotide-binding Site Opener,domain 2"/>
    <property type="match status" value="1"/>
</dbReference>
<dbReference type="InterPro" id="IPR000904">
    <property type="entry name" value="Sec7_dom"/>
</dbReference>
<dbReference type="Proteomes" id="UP001479436">
    <property type="component" value="Unassembled WGS sequence"/>
</dbReference>
<dbReference type="InterPro" id="IPR041681">
    <property type="entry name" value="PH_9"/>
</dbReference>
<feature type="region of interest" description="Disordered" evidence="1">
    <location>
        <begin position="51"/>
        <end position="76"/>
    </location>
</feature>
<dbReference type="EMBL" id="JASJQH010000181">
    <property type="protein sequence ID" value="KAK9766176.1"/>
    <property type="molecule type" value="Genomic_DNA"/>
</dbReference>
<sequence length="774" mass="87012">MTAGLVEHSSSENSTDNTPIVPTIFYSEMFPHLIEPKREKRPSSLFRFQLSSHSKSGKSNSTKSSPSAPTNSSEFEKPLTFVDSEIESMDGEDTEEDAIDKLAKELFLQTEEMKISEVAEILGKPGKWSQDLLRKYMGHFNFTGMRLEQAFRFFCSHLFLHGESQMIDRILSAFAERYWTCNRDRNIPDWDVLYTIVYSVLLLNTDLHVAQNNHKISKNEFVKNTLATIKASSRRCQPNEDNESASEVSSLNSSHAYSDTEQASMYSSSGRSSFREESISELLKEMYSSIKHTQIPQPNSKLNSYSPVTSSFGAFKFQRSKSSASSKLSRSKKRNDSLCSDPLSINEDTSCRSSTQLSRSTTYSDIEGSLVDDTEDIPKRNGVTLSTVDEENVKYTKLGHVTRKHLFERAGKKASNRQWRDCFAVVDKGEFRMYKAGKSGKLGAEVLDEGSSQLGRVSLRHTLTSGLPPPGHSSSRPYVFALQLSHGGVYLFQVRSSEEVHEWVRICNFWAAKESKEPLPGAVSNLDYGWGSDQSVWAQGIKDADSTKESASVGSKFEDHIGLHDWTEPSNPMVQSGLNKTQQYNSLARHVSELEYELEKHMSFHSVLQIRFSPNSSNMAKAFSSWERKSQYILHELIKYQTYVDCLRSEVPSNVEVDSNGGSFMCTPSVNPLNSKEVIEKQCEFRKTSQKPSGQNITCSESNPLEKVLKFSRDHNINETSSLSNAPVYSTTFPQNEVKRGILSDKQKASLMGDTALMKEPRKDIGNLDNAVFA</sequence>
<comment type="caution">
    <text evidence="4">The sequence shown here is derived from an EMBL/GenBank/DDBJ whole genome shotgun (WGS) entry which is preliminary data.</text>
</comment>
<organism evidence="4 5">
    <name type="scientific">Basidiobolus ranarum</name>
    <dbReference type="NCBI Taxonomy" id="34480"/>
    <lineage>
        <taxon>Eukaryota</taxon>
        <taxon>Fungi</taxon>
        <taxon>Fungi incertae sedis</taxon>
        <taxon>Zoopagomycota</taxon>
        <taxon>Entomophthoromycotina</taxon>
        <taxon>Basidiobolomycetes</taxon>
        <taxon>Basidiobolales</taxon>
        <taxon>Basidiobolaceae</taxon>
        <taxon>Basidiobolus</taxon>
    </lineage>
</organism>
<protein>
    <submittedName>
        <fullName evidence="4">Uncharacterized protein</fullName>
    </submittedName>
</protein>
<name>A0ABR2WXG5_9FUNG</name>
<dbReference type="PROSITE" id="PS50190">
    <property type="entry name" value="SEC7"/>
    <property type="match status" value="1"/>
</dbReference>
<dbReference type="PANTHER" id="PTHR10663:SF373">
    <property type="entry name" value="PH AND SEC7 DOMAIN-CONTAINING PROTEIN C11E3.11C"/>
    <property type="match status" value="1"/>
</dbReference>